<proteinExistence type="predicted"/>
<feature type="chain" id="PRO_5046444234" evidence="1">
    <location>
        <begin position="27"/>
        <end position="252"/>
    </location>
</feature>
<dbReference type="InterPro" id="IPR021733">
    <property type="entry name" value="DUF3304"/>
</dbReference>
<organism evidence="2 3">
    <name type="scientific">Pseudoduganella umbonata</name>
    <dbReference type="NCBI Taxonomy" id="864828"/>
    <lineage>
        <taxon>Bacteria</taxon>
        <taxon>Pseudomonadati</taxon>
        <taxon>Pseudomonadota</taxon>
        <taxon>Betaproteobacteria</taxon>
        <taxon>Burkholderiales</taxon>
        <taxon>Oxalobacteraceae</taxon>
        <taxon>Telluria group</taxon>
        <taxon>Pseudoduganella</taxon>
    </lineage>
</organism>
<name>A0ABX5UQW5_9BURK</name>
<feature type="signal peptide" evidence="1">
    <location>
        <begin position="1"/>
        <end position="26"/>
    </location>
</feature>
<accession>A0ABX5UQW5</accession>
<dbReference type="EMBL" id="CP040017">
    <property type="protein sequence ID" value="QCP14191.1"/>
    <property type="molecule type" value="Genomic_DNA"/>
</dbReference>
<sequence>MRNYRRLLCVIPVLLTACSSMTSPMAASKNAVSVSLHGVNYTDRPFEYVVIDQENPSNSGGGEHIAPFSAGGIVCCYTLPRQWSPGIQVQVRATYWLPKTADGKLPEITKVHTVDVPKYVDGEVGELWVLRTKEGNIEVVSSNHQPNHPSWPGKIKGWPEPSVDYQREGWAILKNIAEVHVRNYRKLIDKIEKTPLQHSQESWNFAKEYNKKEIANFKGPDDPAYLEYLKSDYAEGLKNSEEELKEIMKRKP</sequence>
<evidence type="ECO:0000313" key="2">
    <source>
        <dbReference type="EMBL" id="QCP14191.1"/>
    </source>
</evidence>
<evidence type="ECO:0000256" key="1">
    <source>
        <dbReference type="SAM" id="SignalP"/>
    </source>
</evidence>
<dbReference type="PROSITE" id="PS51257">
    <property type="entry name" value="PROKAR_LIPOPROTEIN"/>
    <property type="match status" value="1"/>
</dbReference>
<protein>
    <submittedName>
        <fullName evidence="2">DUF3304 domain-containing protein</fullName>
    </submittedName>
</protein>
<keyword evidence="1" id="KW-0732">Signal</keyword>
<evidence type="ECO:0000313" key="3">
    <source>
        <dbReference type="Proteomes" id="UP000298763"/>
    </source>
</evidence>
<dbReference type="Pfam" id="PF11745">
    <property type="entry name" value="DUF3304"/>
    <property type="match status" value="1"/>
</dbReference>
<reference evidence="2 3" key="1">
    <citation type="submission" date="2019-05" db="EMBL/GenBank/DDBJ databases">
        <title>Draft Genome Sequences of Six Type Strains of the Genus Massilia.</title>
        <authorList>
            <person name="Miess H."/>
            <person name="Frediansyhah A."/>
            <person name="Gross H."/>
        </authorList>
    </citation>
    <scope>NUCLEOTIDE SEQUENCE [LARGE SCALE GENOMIC DNA]</scope>
    <source>
        <strain evidence="2 3">DSMZ 26121</strain>
    </source>
</reference>
<gene>
    <name evidence="2" type="ORF">FCL38_30075</name>
</gene>
<keyword evidence="3" id="KW-1185">Reference proteome</keyword>
<dbReference type="Proteomes" id="UP000298763">
    <property type="component" value="Chromosome"/>
</dbReference>